<dbReference type="Proteomes" id="UP000663935">
    <property type="component" value="Chromosome"/>
</dbReference>
<dbReference type="PROSITE" id="PS51257">
    <property type="entry name" value="PROKAR_LIPOPROTEIN"/>
    <property type="match status" value="1"/>
</dbReference>
<reference evidence="3 4" key="1">
    <citation type="submission" date="2021-03" db="EMBL/GenBank/DDBJ databases">
        <title>Complete genome of Polaribacter_sp.G4M1.</title>
        <authorList>
            <person name="Jeong S.W."/>
            <person name="Bae J.W."/>
        </authorList>
    </citation>
    <scope>NUCLEOTIDE SEQUENCE [LARGE SCALE GENOMIC DNA]</scope>
    <source>
        <strain evidence="3 4">G4M1</strain>
    </source>
</reference>
<keyword evidence="4" id="KW-1185">Reference proteome</keyword>
<dbReference type="RefSeq" id="WP_207970485.1">
    <property type="nucleotide sequence ID" value="NZ_CP071795.1"/>
</dbReference>
<feature type="chain" id="PRO_5047034679" description="DUF6705 domain-containing protein" evidence="1">
    <location>
        <begin position="20"/>
        <end position="187"/>
    </location>
</feature>
<feature type="signal peptide" evidence="1">
    <location>
        <begin position="1"/>
        <end position="19"/>
    </location>
</feature>
<accession>A0ABX7SPZ3</accession>
<evidence type="ECO:0000313" key="4">
    <source>
        <dbReference type="Proteomes" id="UP000663935"/>
    </source>
</evidence>
<gene>
    <name evidence="3" type="ORF">JL193_08965</name>
</gene>
<dbReference type="Pfam" id="PF20448">
    <property type="entry name" value="DUF6705"/>
    <property type="match status" value="1"/>
</dbReference>
<name>A0ABX7SPZ3_9FLAO</name>
<protein>
    <recommendedName>
        <fullName evidence="2">DUF6705 domain-containing protein</fullName>
    </recommendedName>
</protein>
<evidence type="ECO:0000313" key="3">
    <source>
        <dbReference type="EMBL" id="QTD36295.1"/>
    </source>
</evidence>
<feature type="domain" description="DUF6705" evidence="2">
    <location>
        <begin position="1"/>
        <end position="125"/>
    </location>
</feature>
<evidence type="ECO:0000256" key="1">
    <source>
        <dbReference type="SAM" id="SignalP"/>
    </source>
</evidence>
<sequence length="187" mass="21096">MKKLNIILVFTLLSLSCKAQHIIPVEKVVEYRNTNEGLLGDKDYVYVKDINNLLDKFVGTWKGIYESKNYEFEIIKITDDRGEVKEDMLLMRYKITDASGNLIENTLNLPNDNMYVIRGEYLAKTGSYVLDYMGKKGECGQNGTIFISANGNKMDLFLSVDGEIYPECTAGGSDQVLPVNGIELIKQ</sequence>
<dbReference type="EMBL" id="CP071795">
    <property type="protein sequence ID" value="QTD36295.1"/>
    <property type="molecule type" value="Genomic_DNA"/>
</dbReference>
<dbReference type="InterPro" id="IPR046551">
    <property type="entry name" value="DUF6705"/>
</dbReference>
<evidence type="ECO:0000259" key="2">
    <source>
        <dbReference type="Pfam" id="PF20448"/>
    </source>
</evidence>
<keyword evidence="1" id="KW-0732">Signal</keyword>
<organism evidence="3 4">
    <name type="scientific">Polaribacter batillariae</name>
    <dbReference type="NCBI Taxonomy" id="2808900"/>
    <lineage>
        <taxon>Bacteria</taxon>
        <taxon>Pseudomonadati</taxon>
        <taxon>Bacteroidota</taxon>
        <taxon>Flavobacteriia</taxon>
        <taxon>Flavobacteriales</taxon>
        <taxon>Flavobacteriaceae</taxon>
    </lineage>
</organism>
<proteinExistence type="predicted"/>